<comment type="caution">
    <text evidence="2">The sequence shown here is derived from an EMBL/GenBank/DDBJ whole genome shotgun (WGS) entry which is preliminary data.</text>
</comment>
<proteinExistence type="predicted"/>
<evidence type="ECO:0000256" key="1">
    <source>
        <dbReference type="SAM" id="MobiDB-lite"/>
    </source>
</evidence>
<sequence length="159" mass="17675">MYLKAACTEVSVPRQRGGPRLERCPSTIQQRQGAGTRGNPSSPTSCPAGGFEASSRPREPNSLEELLQVHRHLFQASAQPGANMVYRTRLFAQPEDSCWDARCFCCCCFCWDADLCRKCLIPLKVAGRRTSVKDSHPCLVLTSHCLWRQSGSSSQLFTH</sequence>
<accession>A0A9N7TN85</accession>
<dbReference type="AlphaFoldDB" id="A0A9N7TN85"/>
<evidence type="ECO:0000313" key="3">
    <source>
        <dbReference type="Proteomes" id="UP001153269"/>
    </source>
</evidence>
<dbReference type="Proteomes" id="UP001153269">
    <property type="component" value="Unassembled WGS sequence"/>
</dbReference>
<reference evidence="2" key="1">
    <citation type="submission" date="2020-03" db="EMBL/GenBank/DDBJ databases">
        <authorList>
            <person name="Weist P."/>
        </authorList>
    </citation>
    <scope>NUCLEOTIDE SEQUENCE</scope>
</reference>
<dbReference type="EMBL" id="CADEAL010000192">
    <property type="protein sequence ID" value="CAB1416150.1"/>
    <property type="molecule type" value="Genomic_DNA"/>
</dbReference>
<name>A0A9N7TN85_PLEPL</name>
<gene>
    <name evidence="2" type="ORF">PLEPLA_LOCUS3906</name>
</gene>
<evidence type="ECO:0000313" key="2">
    <source>
        <dbReference type="EMBL" id="CAB1416150.1"/>
    </source>
</evidence>
<feature type="compositionally biased region" description="Polar residues" evidence="1">
    <location>
        <begin position="26"/>
        <end position="45"/>
    </location>
</feature>
<protein>
    <submittedName>
        <fullName evidence="2">Uncharacterized protein</fullName>
    </submittedName>
</protein>
<keyword evidence="3" id="KW-1185">Reference proteome</keyword>
<organism evidence="2 3">
    <name type="scientific">Pleuronectes platessa</name>
    <name type="common">European plaice</name>
    <dbReference type="NCBI Taxonomy" id="8262"/>
    <lineage>
        <taxon>Eukaryota</taxon>
        <taxon>Metazoa</taxon>
        <taxon>Chordata</taxon>
        <taxon>Craniata</taxon>
        <taxon>Vertebrata</taxon>
        <taxon>Euteleostomi</taxon>
        <taxon>Actinopterygii</taxon>
        <taxon>Neopterygii</taxon>
        <taxon>Teleostei</taxon>
        <taxon>Neoteleostei</taxon>
        <taxon>Acanthomorphata</taxon>
        <taxon>Carangaria</taxon>
        <taxon>Pleuronectiformes</taxon>
        <taxon>Pleuronectoidei</taxon>
        <taxon>Pleuronectidae</taxon>
        <taxon>Pleuronectes</taxon>
    </lineage>
</organism>
<feature type="region of interest" description="Disordered" evidence="1">
    <location>
        <begin position="15"/>
        <end position="58"/>
    </location>
</feature>